<keyword evidence="7" id="KW-0653">Protein transport</keyword>
<evidence type="ECO:0000256" key="8">
    <source>
        <dbReference type="SAM" id="Phobius"/>
    </source>
</evidence>
<evidence type="ECO:0000313" key="9">
    <source>
        <dbReference type="EMBL" id="MBM3274147.1"/>
    </source>
</evidence>
<keyword evidence="6 8" id="KW-0472">Membrane</keyword>
<keyword evidence="5 8" id="KW-1133">Transmembrane helix</keyword>
<accession>A0A937X3K0</accession>
<dbReference type="AlphaFoldDB" id="A0A937X3K0"/>
<dbReference type="PANTHER" id="PTHR30558">
    <property type="entry name" value="EXBD MEMBRANE COMPONENT OF PMF-DRIVEN MACROMOLECULE IMPORT SYSTEM"/>
    <property type="match status" value="1"/>
</dbReference>
<reference evidence="9 10" key="1">
    <citation type="submission" date="2019-03" db="EMBL/GenBank/DDBJ databases">
        <title>Lake Tanganyika Metagenome-Assembled Genomes (MAGs).</title>
        <authorList>
            <person name="Tran P."/>
        </authorList>
    </citation>
    <scope>NUCLEOTIDE SEQUENCE [LARGE SCALE GENOMIC DNA]</scope>
    <source>
        <strain evidence="9">K_DeepCast_65m_m2_236</strain>
    </source>
</reference>
<dbReference type="GO" id="GO:0022857">
    <property type="term" value="F:transmembrane transporter activity"/>
    <property type="evidence" value="ECO:0007669"/>
    <property type="project" value="InterPro"/>
</dbReference>
<evidence type="ECO:0000256" key="4">
    <source>
        <dbReference type="ARBA" id="ARBA00022692"/>
    </source>
</evidence>
<comment type="caution">
    <text evidence="9">The sequence shown here is derived from an EMBL/GenBank/DDBJ whole genome shotgun (WGS) entry which is preliminary data.</text>
</comment>
<protein>
    <submittedName>
        <fullName evidence="9">Biopolymer transporter ExbD</fullName>
    </submittedName>
</protein>
<dbReference type="Proteomes" id="UP000703893">
    <property type="component" value="Unassembled WGS sequence"/>
</dbReference>
<comment type="subcellular location">
    <subcellularLocation>
        <location evidence="1">Cell membrane</location>
        <topology evidence="1">Single-pass membrane protein</topology>
    </subcellularLocation>
    <subcellularLocation>
        <location evidence="7">Cell membrane</location>
        <topology evidence="7">Single-pass type II membrane protein</topology>
    </subcellularLocation>
</comment>
<dbReference type="Gene3D" id="3.30.420.270">
    <property type="match status" value="1"/>
</dbReference>
<keyword evidence="7" id="KW-0813">Transport</keyword>
<sequence>MHAGRDSDPIVDINVTPLVDVALVLLIIFLATSYLIAQQSLKVELPKASKTVATEARTIAIVVKASGEIVLDGLTLEPARLQAELAELRQARPNIQVVVGADRNVVHGRVVDVMDAARMAGIERVAFAVDRR</sequence>
<evidence type="ECO:0000256" key="6">
    <source>
        <dbReference type="ARBA" id="ARBA00023136"/>
    </source>
</evidence>
<comment type="similarity">
    <text evidence="2 7">Belongs to the ExbD/TolR family.</text>
</comment>
<dbReference type="PANTHER" id="PTHR30558:SF7">
    <property type="entry name" value="TOL-PAL SYSTEM PROTEIN TOLR"/>
    <property type="match status" value="1"/>
</dbReference>
<evidence type="ECO:0000256" key="1">
    <source>
        <dbReference type="ARBA" id="ARBA00004162"/>
    </source>
</evidence>
<evidence type="ECO:0000256" key="7">
    <source>
        <dbReference type="RuleBase" id="RU003879"/>
    </source>
</evidence>
<gene>
    <name evidence="9" type="ORF">FJZ00_03275</name>
</gene>
<dbReference type="Pfam" id="PF02472">
    <property type="entry name" value="ExbD"/>
    <property type="match status" value="1"/>
</dbReference>
<name>A0A937X3K0_9BACT</name>
<keyword evidence="4 7" id="KW-0812">Transmembrane</keyword>
<dbReference type="GO" id="GO:0015031">
    <property type="term" value="P:protein transport"/>
    <property type="evidence" value="ECO:0007669"/>
    <property type="project" value="UniProtKB-KW"/>
</dbReference>
<dbReference type="InterPro" id="IPR003400">
    <property type="entry name" value="ExbD"/>
</dbReference>
<evidence type="ECO:0000256" key="5">
    <source>
        <dbReference type="ARBA" id="ARBA00022989"/>
    </source>
</evidence>
<evidence type="ECO:0000256" key="3">
    <source>
        <dbReference type="ARBA" id="ARBA00022475"/>
    </source>
</evidence>
<dbReference type="EMBL" id="VGJX01000133">
    <property type="protein sequence ID" value="MBM3274147.1"/>
    <property type="molecule type" value="Genomic_DNA"/>
</dbReference>
<proteinExistence type="inferred from homology"/>
<evidence type="ECO:0000256" key="2">
    <source>
        <dbReference type="ARBA" id="ARBA00005811"/>
    </source>
</evidence>
<feature type="transmembrane region" description="Helical" evidence="8">
    <location>
        <begin position="15"/>
        <end position="37"/>
    </location>
</feature>
<dbReference type="GO" id="GO:0005886">
    <property type="term" value="C:plasma membrane"/>
    <property type="evidence" value="ECO:0007669"/>
    <property type="project" value="UniProtKB-SubCell"/>
</dbReference>
<keyword evidence="3" id="KW-1003">Cell membrane</keyword>
<evidence type="ECO:0000313" key="10">
    <source>
        <dbReference type="Proteomes" id="UP000703893"/>
    </source>
</evidence>
<organism evidence="9 10">
    <name type="scientific">Candidatus Tanganyikabacteria bacterium</name>
    <dbReference type="NCBI Taxonomy" id="2961651"/>
    <lineage>
        <taxon>Bacteria</taxon>
        <taxon>Bacillati</taxon>
        <taxon>Candidatus Sericytochromatia</taxon>
        <taxon>Candidatus Tanganyikabacteria</taxon>
    </lineage>
</organism>